<dbReference type="GeneID" id="3923591"/>
<dbReference type="GO" id="GO:0016740">
    <property type="term" value="F:transferase activity"/>
    <property type="evidence" value="ECO:0007669"/>
    <property type="project" value="UniProtKB-KW"/>
</dbReference>
<feature type="transmembrane region" description="Helical" evidence="1">
    <location>
        <begin position="116"/>
        <end position="134"/>
    </location>
</feature>
<dbReference type="HOGENOM" id="CLU_021313_0_0_2"/>
<feature type="transmembrane region" description="Helical" evidence="1">
    <location>
        <begin position="141"/>
        <end position="158"/>
    </location>
</feature>
<evidence type="ECO:0000259" key="2">
    <source>
        <dbReference type="Pfam" id="PF13231"/>
    </source>
</evidence>
<keyword evidence="4" id="KW-1185">Reference proteome</keyword>
<feature type="transmembrane region" description="Helical" evidence="1">
    <location>
        <begin position="86"/>
        <end position="104"/>
    </location>
</feature>
<feature type="domain" description="Glycosyltransferase RgtA/B/C/D-like" evidence="2">
    <location>
        <begin position="66"/>
        <end position="210"/>
    </location>
</feature>
<dbReference type="AlphaFoldDB" id="Q2FQX9"/>
<accession>Q2FQX9</accession>
<dbReference type="OrthoDB" id="313515at2157"/>
<dbReference type="Proteomes" id="UP000001941">
    <property type="component" value="Chromosome"/>
</dbReference>
<reference evidence="4" key="1">
    <citation type="journal article" date="2016" name="Stand. Genomic Sci.">
        <title>Complete genome sequence of Methanospirillum hungatei type strain JF1.</title>
        <authorList>
            <person name="Gunsalus R.P."/>
            <person name="Cook L.E."/>
            <person name="Crable B."/>
            <person name="Rohlin L."/>
            <person name="McDonald E."/>
            <person name="Mouttaki H."/>
            <person name="Sieber J.R."/>
            <person name="Poweleit N."/>
            <person name="Zhou H."/>
            <person name="Lapidus A.L."/>
            <person name="Daligault H.E."/>
            <person name="Land M."/>
            <person name="Gilna P."/>
            <person name="Ivanova N."/>
            <person name="Kyrpides N."/>
            <person name="Culley D.E."/>
            <person name="McInerney M.J."/>
        </authorList>
    </citation>
    <scope>NUCLEOTIDE SEQUENCE [LARGE SCALE GENOMIC DNA]</scope>
    <source>
        <strain evidence="4">ATCC 27890 / DSM 864 / NBRC 100397 / JF-1</strain>
    </source>
</reference>
<dbReference type="eggNOG" id="arCOG00562">
    <property type="taxonomic scope" value="Archaea"/>
</dbReference>
<dbReference type="STRING" id="323259.Mhun_1594"/>
<dbReference type="KEGG" id="mhu:Mhun_1594"/>
<dbReference type="PANTHER" id="PTHR41710:SF2">
    <property type="entry name" value="GLYCOSYL TRANSFERASE FAMILY 39_83 DOMAIN-CONTAINING PROTEIN"/>
    <property type="match status" value="1"/>
</dbReference>
<keyword evidence="1" id="KW-0812">Transmembrane</keyword>
<dbReference type="EMBL" id="CP000254">
    <property type="protein sequence ID" value="ABD41325.1"/>
    <property type="molecule type" value="Genomic_DNA"/>
</dbReference>
<feature type="transmembrane region" description="Helical" evidence="1">
    <location>
        <begin position="213"/>
        <end position="232"/>
    </location>
</feature>
<evidence type="ECO:0000256" key="1">
    <source>
        <dbReference type="SAM" id="Phobius"/>
    </source>
</evidence>
<dbReference type="Pfam" id="PF13231">
    <property type="entry name" value="PMT_2"/>
    <property type="match status" value="1"/>
</dbReference>
<proteinExistence type="predicted"/>
<dbReference type="RefSeq" id="WP_011448590.1">
    <property type="nucleotide sequence ID" value="NC_007796.1"/>
</dbReference>
<feature type="transmembrane region" description="Helical" evidence="1">
    <location>
        <begin position="64"/>
        <end position="81"/>
    </location>
</feature>
<feature type="transmembrane region" description="Helical" evidence="1">
    <location>
        <begin position="337"/>
        <end position="354"/>
    </location>
</feature>
<sequence length="515" mass="59753">MNIQVLRERYAQCSGAQIFGIIFLAGLLLRVILPNLKLLHHDEAIHAWFSYELLTKGVYQYDPMYHGPFLYYITAALFRIFGDSDLLVRLLPAVFGSAIIFLIYGIYKTGWLSKNHAIWAALFFAFSPDMVYFSRFLRHDIFQLFFTVLLLLAILAYIEFKKPGWAFLAGFAAACGMCLKEDMPVAILIFGVFFIALLYFRRIHLPDTWKRDLIGTVLIAAGIGFVFYTSFFNHPEMFFEAPFKAIEHWTSMHDQCRLCGPPYWYLIMLILYEIPLLILAIYGIWHWGWKDKGLSLLRNVDPKNQGLSDEKTSLLMILLIIWTGCTLVFYGWVGEKVPWLLIHQLFPLIFLASYKIEGKKVIAGIITLLFLVGMTMHVCFTPVDINEPIVQVQNSEDMRDVMALIDTAKTVVVASDSYWPLPWYYRGGRWDKILFYGKKVDPMMWSGKEPDLIITHDTDSYASLPGYEKRAYHLSYWFSLYDNQHRALEWYFLRDGKMGTVNLDVFVKVNNTDLN</sequence>
<dbReference type="EnsemblBacteria" id="ABD41325">
    <property type="protein sequence ID" value="ABD41325"/>
    <property type="gene ID" value="Mhun_1594"/>
</dbReference>
<dbReference type="InterPro" id="IPR038731">
    <property type="entry name" value="RgtA/B/C-like"/>
</dbReference>
<feature type="transmembrane region" description="Helical" evidence="1">
    <location>
        <begin position="313"/>
        <end position="331"/>
    </location>
</feature>
<feature type="transmembrane region" description="Helical" evidence="1">
    <location>
        <begin position="183"/>
        <end position="201"/>
    </location>
</feature>
<gene>
    <name evidence="3" type="ordered locus">Mhun_1594</name>
</gene>
<keyword evidence="1" id="KW-0472">Membrane</keyword>
<dbReference type="InterPro" id="IPR019962">
    <property type="entry name" value="CHP03663"/>
</dbReference>
<keyword evidence="3" id="KW-0808">Transferase</keyword>
<feature type="transmembrane region" description="Helical" evidence="1">
    <location>
        <begin position="12"/>
        <end position="33"/>
    </location>
</feature>
<feature type="transmembrane region" description="Helical" evidence="1">
    <location>
        <begin position="361"/>
        <end position="383"/>
    </location>
</feature>
<keyword evidence="1" id="KW-1133">Transmembrane helix</keyword>
<evidence type="ECO:0000313" key="4">
    <source>
        <dbReference type="Proteomes" id="UP000001941"/>
    </source>
</evidence>
<dbReference type="NCBIfam" id="TIGR03663">
    <property type="entry name" value="flippase activity-associated protein Agl23"/>
    <property type="match status" value="1"/>
</dbReference>
<protein>
    <submittedName>
        <fullName evidence="3">Glycosyl transferase, family 39</fullName>
    </submittedName>
</protein>
<name>Q2FQX9_METHJ</name>
<evidence type="ECO:0000313" key="3">
    <source>
        <dbReference type="EMBL" id="ABD41325.1"/>
    </source>
</evidence>
<organism evidence="3 4">
    <name type="scientific">Methanospirillum hungatei JF-1 (strain ATCC 27890 / DSM 864 / NBRC 100397 / JF-1)</name>
    <dbReference type="NCBI Taxonomy" id="323259"/>
    <lineage>
        <taxon>Archaea</taxon>
        <taxon>Methanobacteriati</taxon>
        <taxon>Methanobacteriota</taxon>
        <taxon>Stenosarchaea group</taxon>
        <taxon>Methanomicrobia</taxon>
        <taxon>Methanomicrobiales</taxon>
        <taxon>Methanospirillaceae</taxon>
        <taxon>Methanospirillum</taxon>
    </lineage>
</organism>
<dbReference type="PANTHER" id="PTHR41710">
    <property type="entry name" value="GLYCOSYL TRANSFERASE, FAMILY 39"/>
    <property type="match status" value="1"/>
</dbReference>
<feature type="transmembrane region" description="Helical" evidence="1">
    <location>
        <begin position="263"/>
        <end position="285"/>
    </location>
</feature>
<dbReference type="InParanoid" id="Q2FQX9"/>